<feature type="domain" description="DUF3857" evidence="1">
    <location>
        <begin position="72"/>
        <end position="206"/>
    </location>
</feature>
<dbReference type="Gene3D" id="3.10.620.30">
    <property type="match status" value="1"/>
</dbReference>
<evidence type="ECO:0000313" key="2">
    <source>
        <dbReference type="EMBL" id="AZQ61480.1"/>
    </source>
</evidence>
<dbReference type="InterPro" id="IPR024618">
    <property type="entry name" value="DUF3857"/>
</dbReference>
<dbReference type="OrthoDB" id="98874at2"/>
<dbReference type="AlphaFoldDB" id="A0A3S9P003"/>
<accession>A0A3S9P003</accession>
<dbReference type="Pfam" id="PF12969">
    <property type="entry name" value="DUF3857"/>
    <property type="match status" value="1"/>
</dbReference>
<keyword evidence="3" id="KW-1185">Reference proteome</keyword>
<protein>
    <submittedName>
        <fullName evidence="2">DUF3857 domain-containing protein</fullName>
    </submittedName>
</protein>
<reference evidence="2 3" key="1">
    <citation type="submission" date="2018-12" db="EMBL/GenBank/DDBJ databases">
        <title>Flammeovirga pectinis sp. nov., isolated from the gut of the Korean scallop, Patinopecten yessoensis.</title>
        <authorList>
            <person name="Bae J.-W."/>
            <person name="Jeong Y.-S."/>
            <person name="Kang W."/>
        </authorList>
    </citation>
    <scope>NUCLEOTIDE SEQUENCE [LARGE SCALE GENOMIC DNA]</scope>
    <source>
        <strain evidence="2 3">L12M1</strain>
    </source>
</reference>
<dbReference type="KEGG" id="fll:EI427_04330"/>
<organism evidence="2 3">
    <name type="scientific">Flammeovirga pectinis</name>
    <dbReference type="NCBI Taxonomy" id="2494373"/>
    <lineage>
        <taxon>Bacteria</taxon>
        <taxon>Pseudomonadati</taxon>
        <taxon>Bacteroidota</taxon>
        <taxon>Cytophagia</taxon>
        <taxon>Cytophagales</taxon>
        <taxon>Flammeovirgaceae</taxon>
        <taxon>Flammeovirga</taxon>
    </lineage>
</organism>
<dbReference type="EMBL" id="CP034562">
    <property type="protein sequence ID" value="AZQ61480.1"/>
    <property type="molecule type" value="Genomic_DNA"/>
</dbReference>
<dbReference type="RefSeq" id="WP_126612005.1">
    <property type="nucleotide sequence ID" value="NZ_CP034562.1"/>
</dbReference>
<name>A0A3S9P003_9BACT</name>
<evidence type="ECO:0000313" key="3">
    <source>
        <dbReference type="Proteomes" id="UP000267268"/>
    </source>
</evidence>
<dbReference type="Gene3D" id="2.60.40.3140">
    <property type="match status" value="1"/>
</dbReference>
<evidence type="ECO:0000259" key="1">
    <source>
        <dbReference type="Pfam" id="PF12969"/>
    </source>
</evidence>
<sequence>MIKITPILLITLVLLTNMTLAQKKLSRTFKKISKVDMDYQSDSVVDAVILFDIGEVEFIENHLHTADIRLIRTKRIKILTEEGVKYAQAELSYFINEDGRSEDISRIDGFVYNYEGKKIVTTKLDRSTIYDKKVSRNFGVKKVVFPKIKVGSILEYKYTHYSPFYFRLPSWTFQDIIPTVYSEYFVKLIPNITYLFSTQNINKFTFKESKVVLRDRNWGGKEMGHKFILTDIPAFSSEEYMTNSSDYLKKIIFQLNSVNVRGKKEVGIFSSWGLVNKVLEEDDNFGEYINLSKELGESILPSLIEKKENKKEIAKIIIEFVKNNYKWNGSLSKYTSQSLESFNLTKAGNVADINLFLIGLLKAANIEVSPVLLGTKGNGKIITNYPYTHLYNYVIPFIEINGEMILSDASEKLLPYNILPTRCFNGKGIVVNQKEDQWIDINDKSVSKIINKYSFALNFETLNARVNLNTTFNNYFALNMRKLYANDSILITEEALNNGFISIDRFKTYNYHKNDRSYRVLIEGDVEINKTSNLFSFKPFLNCPIQFPKLTLKDREYPIDLDFVIQEHFEAIIPINEGYKVISEFFEKKVDNDIGTFSYKVEEKNGVMWCKLFYRFKSSYYTKNQYLRLKMFYDLLNESIQVPLVFSNKESN</sequence>
<gene>
    <name evidence="2" type="ORF">EI427_04330</name>
</gene>
<dbReference type="Proteomes" id="UP000267268">
    <property type="component" value="Chromosome 1"/>
</dbReference>
<proteinExistence type="predicted"/>
<dbReference type="Gene3D" id="2.60.120.1130">
    <property type="match status" value="1"/>
</dbReference>